<dbReference type="EMBL" id="QFPP01000007">
    <property type="protein sequence ID" value="PZQ77938.1"/>
    <property type="molecule type" value="Genomic_DNA"/>
</dbReference>
<protein>
    <submittedName>
        <fullName evidence="1">Uncharacterized protein</fullName>
    </submittedName>
</protein>
<reference evidence="1 2" key="1">
    <citation type="submission" date="2017-08" db="EMBL/GenBank/DDBJ databases">
        <title>Infants hospitalized years apart are colonized by the same room-sourced microbial strains.</title>
        <authorList>
            <person name="Brooks B."/>
            <person name="Olm M.R."/>
            <person name="Firek B.A."/>
            <person name="Baker R."/>
            <person name="Thomas B.C."/>
            <person name="Morowitz M.J."/>
            <person name="Banfield J.F."/>
        </authorList>
    </citation>
    <scope>NUCLEOTIDE SEQUENCE [LARGE SCALE GENOMIC DNA]</scope>
    <source>
        <strain evidence="1">S2_005_003_R2_41</strain>
    </source>
</reference>
<evidence type="ECO:0000313" key="1">
    <source>
        <dbReference type="EMBL" id="PZQ77938.1"/>
    </source>
</evidence>
<proteinExistence type="predicted"/>
<dbReference type="Proteomes" id="UP000249135">
    <property type="component" value="Unassembled WGS sequence"/>
</dbReference>
<comment type="caution">
    <text evidence="1">The sequence shown here is derived from an EMBL/GenBank/DDBJ whole genome shotgun (WGS) entry which is preliminary data.</text>
</comment>
<gene>
    <name evidence="1" type="ORF">DI563_01915</name>
</gene>
<evidence type="ECO:0000313" key="2">
    <source>
        <dbReference type="Proteomes" id="UP000249135"/>
    </source>
</evidence>
<name>A0A2W5QKY9_VARPD</name>
<organism evidence="1 2">
    <name type="scientific">Variovorax paradoxus</name>
    <dbReference type="NCBI Taxonomy" id="34073"/>
    <lineage>
        <taxon>Bacteria</taxon>
        <taxon>Pseudomonadati</taxon>
        <taxon>Pseudomonadota</taxon>
        <taxon>Betaproteobacteria</taxon>
        <taxon>Burkholderiales</taxon>
        <taxon>Comamonadaceae</taxon>
        <taxon>Variovorax</taxon>
    </lineage>
</organism>
<sequence length="151" mass="16498">MAQRWKFSPSMLGWYLVGLDYPNAPDDLVDVPAETWQVLQGKQIEAGPDGMPREWTAPAPTEEEIRTSLLAAVDARLNTAAQARGYDSIVTAALRAALPSSPFHAEGVAYGTWMDQTYAHCYAVLAQVQAGERPIPTEAELMAELPPPPEF</sequence>
<dbReference type="AlphaFoldDB" id="A0A2W5QKY9"/>
<accession>A0A2W5QKY9</accession>